<dbReference type="EMBL" id="CAFBNA010000116">
    <property type="protein sequence ID" value="CAB4942447.1"/>
    <property type="molecule type" value="Genomic_DNA"/>
</dbReference>
<accession>A0A6J7JI06</accession>
<dbReference type="AlphaFoldDB" id="A0A6J7JI06"/>
<organism evidence="1">
    <name type="scientific">freshwater metagenome</name>
    <dbReference type="NCBI Taxonomy" id="449393"/>
    <lineage>
        <taxon>unclassified sequences</taxon>
        <taxon>metagenomes</taxon>
        <taxon>ecological metagenomes</taxon>
    </lineage>
</organism>
<proteinExistence type="predicted"/>
<gene>
    <name evidence="1" type="ORF">UFOPK3708_01527</name>
</gene>
<evidence type="ECO:0000313" key="1">
    <source>
        <dbReference type="EMBL" id="CAB4942447.1"/>
    </source>
</evidence>
<sequence length="119" mass="13281">MEERGNRLDFVASLNGRFAEPQFVECANRKFVEQARRHERRGAHEFTSVVLVWIGTDLWCCFFCASESTAREHRATHVGTGRHEINPGHRVVVEVIAGAHELTHGVEIGSAVGVDDELA</sequence>
<name>A0A6J7JI06_9ZZZZ</name>
<reference evidence="1" key="1">
    <citation type="submission" date="2020-05" db="EMBL/GenBank/DDBJ databases">
        <authorList>
            <person name="Chiriac C."/>
            <person name="Salcher M."/>
            <person name="Ghai R."/>
            <person name="Kavagutti S V."/>
        </authorList>
    </citation>
    <scope>NUCLEOTIDE SEQUENCE</scope>
</reference>
<protein>
    <submittedName>
        <fullName evidence="1">Unannotated protein</fullName>
    </submittedName>
</protein>